<sequence>MGGFYSFELHLIINEQDGIFTVRITTSKVDDRKPVPDIVDNLWGSLHQDKGIYQAPLEIHSPRNELVSLGIHGST</sequence>
<dbReference type="RefSeq" id="WP_146679009.1">
    <property type="nucleotide sequence ID" value="NZ_CAWOZE010000033.1"/>
</dbReference>
<dbReference type="AlphaFoldDB" id="A0A2A5T7H7"/>
<accession>A0A2A5T7H7</accession>
<reference evidence="3" key="1">
    <citation type="submission" date="2017-04" db="EMBL/GenBank/DDBJ databases">
        <title>Genome evolution of the luminous symbionts of deep sea anglerfish.</title>
        <authorList>
            <person name="Hendry T.A."/>
        </authorList>
    </citation>
    <scope>NUCLEOTIDE SEQUENCE [LARGE SCALE GENOMIC DNA]</scope>
</reference>
<protein>
    <submittedName>
        <fullName evidence="2">Mobile element protein</fullName>
    </submittedName>
</protein>
<organism evidence="2 3">
    <name type="scientific">Candidatus Enterovibrio escicola</name>
    <dbReference type="NCBI Taxonomy" id="1927127"/>
    <lineage>
        <taxon>Bacteria</taxon>
        <taxon>Pseudomonadati</taxon>
        <taxon>Pseudomonadota</taxon>
        <taxon>Gammaproteobacteria</taxon>
        <taxon>Vibrionales</taxon>
        <taxon>Vibrionaceae</taxon>
        <taxon>Enterovibrio</taxon>
    </lineage>
</organism>
<evidence type="ECO:0000259" key="1">
    <source>
        <dbReference type="Pfam" id="PF13612"/>
    </source>
</evidence>
<keyword evidence="3" id="KW-1185">Reference proteome</keyword>
<feature type="domain" description="Transposase DDE" evidence="1">
    <location>
        <begin position="1"/>
        <end position="53"/>
    </location>
</feature>
<dbReference type="EMBL" id="NBYY01000006">
    <property type="protein sequence ID" value="PCS24078.1"/>
    <property type="molecule type" value="Genomic_DNA"/>
</dbReference>
<evidence type="ECO:0000313" key="3">
    <source>
        <dbReference type="Proteomes" id="UP000219020"/>
    </source>
</evidence>
<proteinExistence type="predicted"/>
<name>A0A2A5T7H7_9GAMM</name>
<gene>
    <name evidence="2" type="ORF">BTN49_0271</name>
</gene>
<dbReference type="Proteomes" id="UP000219020">
    <property type="component" value="Unassembled WGS sequence"/>
</dbReference>
<comment type="caution">
    <text evidence="2">The sequence shown here is derived from an EMBL/GenBank/DDBJ whole genome shotgun (WGS) entry which is preliminary data.</text>
</comment>
<dbReference type="InterPro" id="IPR025668">
    <property type="entry name" value="Tnp_DDE_dom"/>
</dbReference>
<evidence type="ECO:0000313" key="2">
    <source>
        <dbReference type="EMBL" id="PCS24078.1"/>
    </source>
</evidence>
<dbReference type="Pfam" id="PF13612">
    <property type="entry name" value="DDE_Tnp_1_3"/>
    <property type="match status" value="1"/>
</dbReference>